<organism evidence="1 2">
    <name type="scientific">Lactococcus lactis subsp. lactis</name>
    <name type="common">Streptococcus lactis</name>
    <dbReference type="NCBI Taxonomy" id="1360"/>
    <lineage>
        <taxon>Bacteria</taxon>
        <taxon>Bacillati</taxon>
        <taxon>Bacillota</taxon>
        <taxon>Bacilli</taxon>
        <taxon>Lactobacillales</taxon>
        <taxon>Streptococcaceae</taxon>
        <taxon>Lactococcus</taxon>
    </lineage>
</organism>
<evidence type="ECO:0000313" key="2">
    <source>
        <dbReference type="Proteomes" id="UP000052991"/>
    </source>
</evidence>
<dbReference type="AlphaFoldDB" id="A0A0V8EDF4"/>
<comment type="caution">
    <text evidence="1">The sequence shown here is derived from an EMBL/GenBank/DDBJ whole genome shotgun (WGS) entry which is preliminary data.</text>
</comment>
<sequence>MHFSIRRTNFKTTDKEDAIAEVVRVYLDYYELDNRSRTRIERIYREMLEQVPSETQIFSYVSYGGVRLEVSKV</sequence>
<reference evidence="2" key="1">
    <citation type="submission" date="2015-10" db="EMBL/GenBank/DDBJ databases">
        <title>Draft Genome Sequences of 11 Lactococcus lactis subspecies cremoris strains.</title>
        <authorList>
            <person name="Wels M."/>
            <person name="Backus L."/>
            <person name="Boekhorst J."/>
            <person name="Dijkstra A."/>
            <person name="Beerthuizen M."/>
            <person name="Kelly W."/>
            <person name="Siezen R."/>
            <person name="Bachmann H."/>
            <person name="Van Hijum S."/>
        </authorList>
    </citation>
    <scope>NUCLEOTIDE SEQUENCE [LARGE SCALE GENOMIC DNA]</scope>
    <source>
        <strain evidence="2">N42</strain>
    </source>
</reference>
<dbReference type="EMBL" id="LKLW01000166">
    <property type="protein sequence ID" value="KSU23911.1"/>
    <property type="molecule type" value="Genomic_DNA"/>
</dbReference>
<protein>
    <submittedName>
        <fullName evidence="1">Uncharacterized protein</fullName>
    </submittedName>
</protein>
<name>A0A0V8EDF4_LACLL</name>
<proteinExistence type="predicted"/>
<dbReference type="PATRIC" id="fig|1360.116.peg.921"/>
<gene>
    <name evidence="1" type="ORF">N42_2728</name>
</gene>
<accession>A0A0V8EDF4</accession>
<evidence type="ECO:0000313" key="1">
    <source>
        <dbReference type="EMBL" id="KSU23911.1"/>
    </source>
</evidence>
<dbReference type="Proteomes" id="UP000052991">
    <property type="component" value="Unassembled WGS sequence"/>
</dbReference>
<dbReference type="RefSeq" id="WP_152994525.1">
    <property type="nucleotide sequence ID" value="NZ_LKLW01000166.1"/>
</dbReference>